<keyword evidence="2" id="KW-1185">Reference proteome</keyword>
<protein>
    <recommendedName>
        <fullName evidence="3">Tetratricopeptide repeat protein</fullName>
    </recommendedName>
</protein>
<accession>A0ABU1JDC0</accession>
<comment type="caution">
    <text evidence="1">The sequence shown here is derived from an EMBL/GenBank/DDBJ whole genome shotgun (WGS) entry which is preliminary data.</text>
</comment>
<dbReference type="RefSeq" id="WP_309799503.1">
    <property type="nucleotide sequence ID" value="NZ_BAAAHY010000007.1"/>
</dbReference>
<name>A0ABU1JDC0_9MICC</name>
<gene>
    <name evidence="1" type="ORF">JOE69_002662</name>
</gene>
<organism evidence="1 2">
    <name type="scientific">Arthrobacter russicus</name>
    <dbReference type="NCBI Taxonomy" id="172040"/>
    <lineage>
        <taxon>Bacteria</taxon>
        <taxon>Bacillati</taxon>
        <taxon>Actinomycetota</taxon>
        <taxon>Actinomycetes</taxon>
        <taxon>Micrococcales</taxon>
        <taxon>Micrococcaceae</taxon>
        <taxon>Arthrobacter</taxon>
    </lineage>
</organism>
<evidence type="ECO:0008006" key="3">
    <source>
        <dbReference type="Google" id="ProtNLM"/>
    </source>
</evidence>
<evidence type="ECO:0000313" key="2">
    <source>
        <dbReference type="Proteomes" id="UP001185069"/>
    </source>
</evidence>
<evidence type="ECO:0000313" key="1">
    <source>
        <dbReference type="EMBL" id="MDR6270424.1"/>
    </source>
</evidence>
<proteinExistence type="predicted"/>
<sequence>MSSRQEAQDLLDQSAALPYGPEEIALVQSAVSAADAAGAEDLAYLSRLHLIASASMVGDTEAGLTAFTWCLGKHDADPAQFPYRVDGYDLLWYFKHMAGHLSANPAFSLAQLDQMLQEMEARYQAAGVGLSGVWQAKFSAATTTGQLAQAAEFRNQREAIPRDDYSHCEACVRSEDVEFFAATGRAPEALARYDEIIEQNLSCADEPEFCESNSLLRLLRAGRLDDAKTAHLRAYRMAMRGPDSFPMLWHHQVFCAVTGNEARGLSILERSIHLLPEDPLDLGRRFNALLGYGALLDAVAAAGHAELPVRAADAKSLQPILGGQDGGFTVSGLAAASWAAAEKLAEAFDQRNGNLHYAGQVAAMRAAGTEHYPVPLDGQTFVAASLPEVTEPTTAEEWLERAYIASGLLDDPEAAISAAEAAIGLAETDRIRASAATLLISNLVNLDRDVAAVYAVARRGEFLRAEGRDYLADVEQRLGLLLFGRAGLEQDESLLLAEFEAAKQQGDADAIVALGCRLAIMWWGVVRVEEAISVSKIILAAVPAMTHEVHRPEILAMFGSLYSVASDTDLLAQAAELLDNALASGQLPTPYAAAALRARARLHGRQGEFQAGTALADQRADLCLKAGARNSVIDSLMLAAALYSDAGQDDVAAQRAQQAARHAALAESEPGQRAAIDFKLAQYQLWNGQSEFAMETFDGVREREEAAGEDPGSIAMTLLWHGRAANAAGLGGEAYRSWSTAMQLAGSVGNSDVLAMAGIDLAQLLIGARDEEVLEVAQIAVAAARESGVPQLVVQALDISARAKSRFGDPAGLAEFDEAIGLAGAQEAEWNVADLHDSKGRGLLSLRRITEGVAELLSAADAFAALGDGQAAAMSELAVGRVLAEESRLADSFTAFRAALERLPEGSPAHSGISVEFADLLESAGRREEAEAVRAGVRL</sequence>
<dbReference type="EMBL" id="JAVDQF010000001">
    <property type="protein sequence ID" value="MDR6270424.1"/>
    <property type="molecule type" value="Genomic_DNA"/>
</dbReference>
<dbReference type="Proteomes" id="UP001185069">
    <property type="component" value="Unassembled WGS sequence"/>
</dbReference>
<reference evidence="1 2" key="1">
    <citation type="submission" date="2023-07" db="EMBL/GenBank/DDBJ databases">
        <title>Sequencing the genomes of 1000 actinobacteria strains.</title>
        <authorList>
            <person name="Klenk H.-P."/>
        </authorList>
    </citation>
    <scope>NUCLEOTIDE SEQUENCE [LARGE SCALE GENOMIC DNA]</scope>
    <source>
        <strain evidence="1 2">DSM 14555</strain>
    </source>
</reference>